<dbReference type="InterPro" id="IPR004331">
    <property type="entry name" value="SPX_dom"/>
</dbReference>
<dbReference type="PANTHER" id="PTHR10783:SF4">
    <property type="entry name" value="PHOSPHATE TRANSPORTER PHO1 HOMOLOG 3"/>
    <property type="match status" value="1"/>
</dbReference>
<organism evidence="3 4">
    <name type="scientific">Acer negundo</name>
    <name type="common">Box elder</name>
    <dbReference type="NCBI Taxonomy" id="4023"/>
    <lineage>
        <taxon>Eukaryota</taxon>
        <taxon>Viridiplantae</taxon>
        <taxon>Streptophyta</taxon>
        <taxon>Embryophyta</taxon>
        <taxon>Tracheophyta</taxon>
        <taxon>Spermatophyta</taxon>
        <taxon>Magnoliopsida</taxon>
        <taxon>eudicotyledons</taxon>
        <taxon>Gunneridae</taxon>
        <taxon>Pentapetalae</taxon>
        <taxon>rosids</taxon>
        <taxon>malvids</taxon>
        <taxon>Sapindales</taxon>
        <taxon>Sapindaceae</taxon>
        <taxon>Hippocastanoideae</taxon>
        <taxon>Acereae</taxon>
        <taxon>Acer</taxon>
    </lineage>
</organism>
<dbReference type="Pfam" id="PF03105">
    <property type="entry name" value="SPX"/>
    <property type="match status" value="1"/>
</dbReference>
<dbReference type="PANTHER" id="PTHR10783">
    <property type="entry name" value="XENOTROPIC AND POLYTROPIC RETROVIRUS RECEPTOR 1-RELATED"/>
    <property type="match status" value="1"/>
</dbReference>
<dbReference type="GO" id="GO:0000822">
    <property type="term" value="F:inositol hexakisphosphate binding"/>
    <property type="evidence" value="ECO:0007669"/>
    <property type="project" value="TreeGrafter"/>
</dbReference>
<name>A0AAD5NJW5_ACENE</name>
<proteinExistence type="predicted"/>
<gene>
    <name evidence="3" type="ORF">LWI28_016842</name>
</gene>
<evidence type="ECO:0000259" key="2">
    <source>
        <dbReference type="Pfam" id="PF03105"/>
    </source>
</evidence>
<accession>A0AAD5NJW5</accession>
<reference evidence="3" key="1">
    <citation type="journal article" date="2022" name="Plant J.">
        <title>Strategies of tolerance reflected in two North American maple genomes.</title>
        <authorList>
            <person name="McEvoy S.L."/>
            <person name="Sezen U.U."/>
            <person name="Trouern-Trend A."/>
            <person name="McMahon S.M."/>
            <person name="Schaberg P.G."/>
            <person name="Yang J."/>
            <person name="Wegrzyn J.L."/>
            <person name="Swenson N.G."/>
        </authorList>
    </citation>
    <scope>NUCLEOTIDE SEQUENCE</scope>
    <source>
        <strain evidence="3">91603</strain>
    </source>
</reference>
<reference evidence="3" key="2">
    <citation type="submission" date="2023-02" db="EMBL/GenBank/DDBJ databases">
        <authorList>
            <person name="Swenson N.G."/>
            <person name="Wegrzyn J.L."/>
            <person name="Mcevoy S.L."/>
        </authorList>
    </citation>
    <scope>NUCLEOTIDE SEQUENCE</scope>
    <source>
        <strain evidence="3">91603</strain>
        <tissue evidence="3">Leaf</tissue>
    </source>
</reference>
<evidence type="ECO:0000313" key="4">
    <source>
        <dbReference type="Proteomes" id="UP001064489"/>
    </source>
</evidence>
<dbReference type="GO" id="GO:0016036">
    <property type="term" value="P:cellular response to phosphate starvation"/>
    <property type="evidence" value="ECO:0007669"/>
    <property type="project" value="TreeGrafter"/>
</dbReference>
<dbReference type="Proteomes" id="UP001064489">
    <property type="component" value="Chromosome 2"/>
</dbReference>
<dbReference type="GO" id="GO:0005886">
    <property type="term" value="C:plasma membrane"/>
    <property type="evidence" value="ECO:0007669"/>
    <property type="project" value="TreeGrafter"/>
</dbReference>
<keyword evidence="4" id="KW-1185">Reference proteome</keyword>
<evidence type="ECO:0000256" key="1">
    <source>
        <dbReference type="SAM" id="SignalP"/>
    </source>
</evidence>
<protein>
    <recommendedName>
        <fullName evidence="2">SPX domain-containing protein</fullName>
    </recommendedName>
</protein>
<comment type="caution">
    <text evidence="3">The sequence shown here is derived from an EMBL/GenBank/DDBJ whole genome shotgun (WGS) entry which is preliminary data.</text>
</comment>
<feature type="domain" description="SPX" evidence="2">
    <location>
        <begin position="49"/>
        <end position="154"/>
    </location>
</feature>
<evidence type="ECO:0000313" key="3">
    <source>
        <dbReference type="EMBL" id="KAI9161382.1"/>
    </source>
</evidence>
<dbReference type="GO" id="GO:0006817">
    <property type="term" value="P:phosphate ion transport"/>
    <property type="evidence" value="ECO:0007669"/>
    <property type="project" value="TreeGrafter"/>
</dbReference>
<feature type="chain" id="PRO_5042225400" description="SPX domain-containing protein" evidence="1">
    <location>
        <begin position="17"/>
        <end position="154"/>
    </location>
</feature>
<dbReference type="GO" id="GO:0005802">
    <property type="term" value="C:trans-Golgi network"/>
    <property type="evidence" value="ECO:0007669"/>
    <property type="project" value="TreeGrafter"/>
</dbReference>
<keyword evidence="1" id="KW-0732">Signal</keyword>
<dbReference type="EMBL" id="JAJSOW010000106">
    <property type="protein sequence ID" value="KAI9161382.1"/>
    <property type="molecule type" value="Genomic_DNA"/>
</dbReference>
<dbReference type="AlphaFoldDB" id="A0AAD5NJW5"/>
<sequence length="154" mass="17333">MDVLLVSFGVAVLALTSVLMNLDMEMDPKTNDYKALTELLPLGLVLVQSTKEAETLSKQMDALIAFRIKALALQEALFDSTSSDDDDDPLDVLDHVELHNTLGTPYSIIRSFVNSTDQQKQVTLNRDTLKRVETKLNKAFIQFYHKIGLLKSYR</sequence>
<feature type="signal peptide" evidence="1">
    <location>
        <begin position="1"/>
        <end position="16"/>
    </location>
</feature>